<name>A0A1C9C588_HAV01</name>
<dbReference type="Gene3D" id="1.10.1660.10">
    <property type="match status" value="1"/>
</dbReference>
<dbReference type="InterPro" id="IPR006119">
    <property type="entry name" value="Resolv_N"/>
</dbReference>
<proteinExistence type="predicted"/>
<dbReference type="KEGG" id="vg:37618496"/>
<dbReference type="InterPro" id="IPR006118">
    <property type="entry name" value="Recombinase_CS"/>
</dbReference>
<keyword evidence="4" id="KW-1185">Reference proteome</keyword>
<dbReference type="SUPFAM" id="SSF46955">
    <property type="entry name" value="Putative DNA-binding domain"/>
    <property type="match status" value="1"/>
</dbReference>
<dbReference type="Pfam" id="PF13411">
    <property type="entry name" value="MerR_1"/>
    <property type="match status" value="1"/>
</dbReference>
<evidence type="ECO:0000313" key="3">
    <source>
        <dbReference type="EMBL" id="AOM63446.1"/>
    </source>
</evidence>
<accession>A0A1C9C588</accession>
<dbReference type="GeneID" id="37618496"/>
<dbReference type="InterPro" id="IPR009061">
    <property type="entry name" value="DNA-bd_dom_put_sf"/>
</dbReference>
<evidence type="ECO:0000259" key="2">
    <source>
        <dbReference type="PROSITE" id="PS51736"/>
    </source>
</evidence>
<dbReference type="EMBL" id="KX008963">
    <property type="protein sequence ID" value="AOM63446.1"/>
    <property type="molecule type" value="Genomic_DNA"/>
</dbReference>
<dbReference type="PROSITE" id="PS51736">
    <property type="entry name" value="RECOMBINASES_3"/>
    <property type="match status" value="1"/>
</dbReference>
<organismHost>
    <name type="scientific">Heterosigma akashiwo</name>
    <name type="common">Chromophytic alga</name>
    <name type="synonym">Heterosigma carterae</name>
    <dbReference type="NCBI Taxonomy" id="2829"/>
</organismHost>
<dbReference type="PROSITE" id="PS00397">
    <property type="entry name" value="RECOMBINASES_1"/>
    <property type="match status" value="1"/>
</dbReference>
<evidence type="ECO:0000256" key="1">
    <source>
        <dbReference type="PROSITE-ProRule" id="PRU10137"/>
    </source>
</evidence>
<dbReference type="GO" id="GO:0006355">
    <property type="term" value="P:regulation of DNA-templated transcription"/>
    <property type="evidence" value="ECO:0007669"/>
    <property type="project" value="InterPro"/>
</dbReference>
<dbReference type="RefSeq" id="YP_009507512.1">
    <property type="nucleotide sequence ID" value="NC_038553.1"/>
</dbReference>
<dbReference type="InterPro" id="IPR000551">
    <property type="entry name" value="MerR-type_HTH_dom"/>
</dbReference>
<gene>
    <name evidence="3" type="primary">HaV53_ORF115</name>
</gene>
<organism evidence="3 4">
    <name type="scientific">Heterosigma akashiwo virus 01</name>
    <name type="common">HaV01</name>
    <dbReference type="NCBI Taxonomy" id="97195"/>
    <lineage>
        <taxon>Viruses</taxon>
        <taxon>Varidnaviria</taxon>
        <taxon>Bamfordvirae</taxon>
        <taxon>Nucleocytoviricota</taxon>
        <taxon>Megaviricetes</taxon>
        <taxon>Algavirales</taxon>
        <taxon>Phycodnaviridae</taxon>
        <taxon>Raphidovirus</taxon>
        <taxon>Raphidovirus japonicum</taxon>
    </lineage>
</organism>
<dbReference type="GO" id="GO:0003677">
    <property type="term" value="F:DNA binding"/>
    <property type="evidence" value="ECO:0007669"/>
    <property type="project" value="InterPro"/>
</dbReference>
<dbReference type="OrthoDB" id="26022at10239"/>
<dbReference type="GO" id="GO:0000150">
    <property type="term" value="F:DNA strand exchange activity"/>
    <property type="evidence" value="ECO:0007669"/>
    <property type="project" value="InterPro"/>
</dbReference>
<sequence>MEVDYVTTKEACRITGFKAPTLRGWSNVGKVKTTRTLANQRLYDRQSLLSFIGGVNDGIEKEKIIYCRVSSKKQSEHFEHQIEFCK</sequence>
<dbReference type="Proteomes" id="UP000232488">
    <property type="component" value="Segment"/>
</dbReference>
<protein>
    <recommendedName>
        <fullName evidence="2">Resolvase/invertase-type recombinase catalytic domain-containing protein</fullName>
    </recommendedName>
</protein>
<reference evidence="3 4" key="1">
    <citation type="submission" date="2016-03" db="EMBL/GenBank/DDBJ databases">
        <title>Genome sequences of a Phycodnavirus, Heterosigma akashiwo virus strain 53.</title>
        <authorList>
            <person name="Ueki S."/>
            <person name="Ogura Y."/>
            <person name="Hayashi T."/>
        </authorList>
    </citation>
    <scope>NUCLEOTIDE SEQUENCE [LARGE SCALE GENOMIC DNA]</scope>
    <source>
        <strain evidence="3">HaV53</strain>
    </source>
</reference>
<evidence type="ECO:0000313" key="4">
    <source>
        <dbReference type="Proteomes" id="UP000232488"/>
    </source>
</evidence>
<feature type="domain" description="Resolvase/invertase-type recombinase catalytic" evidence="2">
    <location>
        <begin position="62"/>
        <end position="86"/>
    </location>
</feature>
<feature type="active site" description="O-(5'-phospho-DNA)-serine intermediate" evidence="1">
    <location>
        <position position="70"/>
    </location>
</feature>